<comment type="caution">
    <text evidence="2">The sequence shown here is derived from an EMBL/GenBank/DDBJ whole genome shotgun (WGS) entry which is preliminary data.</text>
</comment>
<evidence type="ECO:0008006" key="4">
    <source>
        <dbReference type="Google" id="ProtNLM"/>
    </source>
</evidence>
<proteinExistence type="predicted"/>
<feature type="compositionally biased region" description="Basic residues" evidence="1">
    <location>
        <begin position="279"/>
        <end position="292"/>
    </location>
</feature>
<dbReference type="InterPro" id="IPR049733">
    <property type="entry name" value="CCDC61_N"/>
</dbReference>
<sequence>MNEVGPSLVTTYAFKSGKEYIVKIKVVAFKGCQRNLELVITDKYTAENWQSSYDAACLFLTFLCASYVKVMLRNIENLTHKTGNYKHFDVFVAMLQSGLLKTSESITLDLLTFEDLELLRARKFERNSYSSLGNGTNNRRYLILTYTVEFDRIHYPLPLEYCGLPNPVILQATIRRLQAEVEKLQSTGINKELQKRIEQLTIANQRLVHENHMLKNEGGGLKHLLGSIKLLENNITKERASFRTQIQKLKAENTALSLKVQQLTSSASRKLGNGSPVLKRNRTPSTRRRNKSRSSSASSRNKTSSLSSGSSLESLRIQQLHSPNTKVYNNKPKNSKLDFENLEARIHTLQKMLKEGVNLN</sequence>
<evidence type="ECO:0000313" key="2">
    <source>
        <dbReference type="EMBL" id="CAL7949611.1"/>
    </source>
</evidence>
<dbReference type="Proteomes" id="UP001642520">
    <property type="component" value="Unassembled WGS sequence"/>
</dbReference>
<dbReference type="CDD" id="cd22284">
    <property type="entry name" value="HD_CCDC61_N"/>
    <property type="match status" value="1"/>
</dbReference>
<dbReference type="EMBL" id="CAXAJV020001300">
    <property type="protein sequence ID" value="CAL7949611.1"/>
    <property type="molecule type" value="Genomic_DNA"/>
</dbReference>
<keyword evidence="3" id="KW-1185">Reference proteome</keyword>
<reference evidence="2 3" key="1">
    <citation type="submission" date="2024-08" db="EMBL/GenBank/DDBJ databases">
        <authorList>
            <person name="Will J Nash"/>
            <person name="Angela Man"/>
            <person name="Seanna McTaggart"/>
            <person name="Kendall Baker"/>
            <person name="Tom Barker"/>
            <person name="Leah Catchpole"/>
            <person name="Alex Durrant"/>
            <person name="Karim Gharbi"/>
            <person name="Naomi Irish"/>
            <person name="Gemy Kaithakottil"/>
            <person name="Debby Ku"/>
            <person name="Aaliyah Providence"/>
            <person name="Felix Shaw"/>
            <person name="David Swarbreck"/>
            <person name="Chris Watkins"/>
            <person name="Ann M. McCartney"/>
            <person name="Giulio Formenti"/>
            <person name="Alice Mouton"/>
            <person name="Noel Vella"/>
            <person name="Bjorn M von Reumont"/>
            <person name="Adriana Vella"/>
            <person name="Wilfried Haerty"/>
        </authorList>
    </citation>
    <scope>NUCLEOTIDE SEQUENCE [LARGE SCALE GENOMIC DNA]</scope>
</reference>
<feature type="compositionally biased region" description="Low complexity" evidence="1">
    <location>
        <begin position="293"/>
        <end position="315"/>
    </location>
</feature>
<accession>A0ABP1PAJ4</accession>
<gene>
    <name evidence="2" type="ORF">XYLVIOL_LOCUS9502</name>
</gene>
<evidence type="ECO:0000256" key="1">
    <source>
        <dbReference type="SAM" id="MobiDB-lite"/>
    </source>
</evidence>
<name>A0ABP1PAJ4_XYLVO</name>
<feature type="region of interest" description="Disordered" evidence="1">
    <location>
        <begin position="263"/>
        <end position="315"/>
    </location>
</feature>
<protein>
    <recommendedName>
        <fullName evidence="4">Coiled-coil domain-containing protein 61</fullName>
    </recommendedName>
</protein>
<organism evidence="2 3">
    <name type="scientific">Xylocopa violacea</name>
    <name type="common">Violet carpenter bee</name>
    <name type="synonym">Apis violacea</name>
    <dbReference type="NCBI Taxonomy" id="135666"/>
    <lineage>
        <taxon>Eukaryota</taxon>
        <taxon>Metazoa</taxon>
        <taxon>Ecdysozoa</taxon>
        <taxon>Arthropoda</taxon>
        <taxon>Hexapoda</taxon>
        <taxon>Insecta</taxon>
        <taxon>Pterygota</taxon>
        <taxon>Neoptera</taxon>
        <taxon>Endopterygota</taxon>
        <taxon>Hymenoptera</taxon>
        <taxon>Apocrita</taxon>
        <taxon>Aculeata</taxon>
        <taxon>Apoidea</taxon>
        <taxon>Anthophila</taxon>
        <taxon>Apidae</taxon>
        <taxon>Xylocopa</taxon>
        <taxon>Xylocopa</taxon>
    </lineage>
</organism>
<evidence type="ECO:0000313" key="3">
    <source>
        <dbReference type="Proteomes" id="UP001642520"/>
    </source>
</evidence>